<keyword evidence="3 4" id="KW-0479">Metal-binding</keyword>
<evidence type="ECO:0000313" key="6">
    <source>
        <dbReference type="Proteomes" id="UP000001491"/>
    </source>
</evidence>
<dbReference type="GO" id="GO:0046872">
    <property type="term" value="F:metal ion binding"/>
    <property type="evidence" value="ECO:0007669"/>
    <property type="project" value="UniProtKB-KW"/>
</dbReference>
<feature type="binding site" evidence="4">
    <location>
        <position position="221"/>
    </location>
    <ligand>
        <name>a divalent metal cation</name>
        <dbReference type="ChEBI" id="CHEBI:60240"/>
        <label>1</label>
    </ligand>
</feature>
<dbReference type="InterPro" id="IPR002678">
    <property type="entry name" value="DUF34/NIF3"/>
</dbReference>
<dbReference type="SUPFAM" id="SSF102705">
    <property type="entry name" value="NIF3 (NGG1p interacting factor 3)-like"/>
    <property type="match status" value="1"/>
</dbReference>
<dbReference type="FunFam" id="3.40.1390.30:FF:000001">
    <property type="entry name" value="GTP cyclohydrolase 1 type 2"/>
    <property type="match status" value="1"/>
</dbReference>
<feature type="binding site" evidence="4">
    <location>
        <position position="63"/>
    </location>
    <ligand>
        <name>a divalent metal cation</name>
        <dbReference type="ChEBI" id="CHEBI:60240"/>
        <label>1</label>
    </ligand>
</feature>
<evidence type="ECO:0000256" key="1">
    <source>
        <dbReference type="ARBA" id="ARBA00006964"/>
    </source>
</evidence>
<dbReference type="Pfam" id="PF01784">
    <property type="entry name" value="DUF34_NIF3"/>
    <property type="match status" value="1"/>
</dbReference>
<accession>C5J5R5</accession>
<protein>
    <recommendedName>
        <fullName evidence="2">GTP cyclohydrolase 1 type 2 homolog</fullName>
    </recommendedName>
</protein>
<comment type="similarity">
    <text evidence="1">Belongs to the GTP cyclohydrolase I type 2/NIF3 family.</text>
</comment>
<proteinExistence type="inferred from homology"/>
<dbReference type="PANTHER" id="PTHR13799:SF14">
    <property type="entry name" value="GTP CYCLOHYDROLASE 1 TYPE 2 HOMOLOG"/>
    <property type="match status" value="1"/>
</dbReference>
<evidence type="ECO:0000256" key="3">
    <source>
        <dbReference type="ARBA" id="ARBA00022723"/>
    </source>
</evidence>
<dbReference type="InterPro" id="IPR036069">
    <property type="entry name" value="DUF34/NIF3_sf"/>
</dbReference>
<gene>
    <name evidence="5" type="ordered locus">MCJ_001140</name>
</gene>
<feature type="binding site" evidence="4">
    <location>
        <position position="64"/>
    </location>
    <ligand>
        <name>a divalent metal cation</name>
        <dbReference type="ChEBI" id="CHEBI:60240"/>
        <label>2</label>
    </ligand>
</feature>
<dbReference type="EMBL" id="FM864216">
    <property type="protein sequence ID" value="CAT04801.1"/>
    <property type="molecule type" value="Genomic_DNA"/>
</dbReference>
<organism evidence="5 6">
    <name type="scientific">Mesomycoplasma conjunctivae (strain ATCC 25834 / NCTC 10147 / HRC/581)</name>
    <name type="common">Mycoplasma conjunctivae</name>
    <dbReference type="NCBI Taxonomy" id="572263"/>
    <lineage>
        <taxon>Bacteria</taxon>
        <taxon>Bacillati</taxon>
        <taxon>Mycoplasmatota</taxon>
        <taxon>Mycoplasmoidales</taxon>
        <taxon>Metamycoplasmataceae</taxon>
        <taxon>Mesomycoplasma</taxon>
    </lineage>
</organism>
<sequence>MKVEQIGNFLLEKFPLENQAPWDNSGWNLLFDEQVNKILITLDLTRDIIKKCIKMKVNLIIVHHPFYFFSSKKDEYLKAPYKKSVTSLARKNKISILALHTNYDFSNQATAYSIIKQLNLDTSNAETLDPANLLIKLDLDFNSMVQIIKKAIKIKHLQSNVKKNYKLKKVAILPGSGGIEAVLNAKKHKADLVITSDLKWSDQLAIDQHKIKVLQVSHLIEQCFIYNISDILKENFAKIEIHTILQKEILENI</sequence>
<dbReference type="Proteomes" id="UP000001491">
    <property type="component" value="Chromosome"/>
</dbReference>
<dbReference type="KEGG" id="mco:MCJ_001140"/>
<keyword evidence="6" id="KW-1185">Reference proteome</keyword>
<dbReference type="PANTHER" id="PTHR13799">
    <property type="entry name" value="NGG1 INTERACTING FACTOR 3"/>
    <property type="match status" value="1"/>
</dbReference>
<dbReference type="AlphaFoldDB" id="C5J5R5"/>
<evidence type="ECO:0000256" key="2">
    <source>
        <dbReference type="ARBA" id="ARBA00022112"/>
    </source>
</evidence>
<feature type="binding site" evidence="4">
    <location>
        <position position="104"/>
    </location>
    <ligand>
        <name>a divalent metal cation</name>
        <dbReference type="ChEBI" id="CHEBI:60240"/>
        <label>1</label>
    </ligand>
</feature>
<dbReference type="GO" id="GO:0005737">
    <property type="term" value="C:cytoplasm"/>
    <property type="evidence" value="ECO:0007669"/>
    <property type="project" value="TreeGrafter"/>
</dbReference>
<dbReference type="HOGENOM" id="CLU_037423_2_1_14"/>
<feature type="binding site" evidence="4">
    <location>
        <position position="218"/>
    </location>
    <ligand>
        <name>a divalent metal cation</name>
        <dbReference type="ChEBI" id="CHEBI:60240"/>
        <label>1</label>
    </ligand>
</feature>
<dbReference type="Gene3D" id="3.40.1390.30">
    <property type="entry name" value="NIF3 (NGG1p interacting factor 3)-like"/>
    <property type="match status" value="2"/>
</dbReference>
<name>C5J5R5_MESCH</name>
<reference evidence="6" key="1">
    <citation type="journal article" date="2009" name="BMC Bioinformatics">
        <title>The Mycoplasma conjunctivae genome sequencing, annotation and analysis.</title>
        <authorList>
            <person name="Calderon-Copete S.P."/>
            <person name="Wigger G."/>
            <person name="Wunderlin C."/>
            <person name="Schmidheini T."/>
            <person name="Frey J."/>
            <person name="Quail M.A."/>
            <person name="Falquet L."/>
        </authorList>
    </citation>
    <scope>NUCLEOTIDE SEQUENCE [LARGE SCALE GENOMIC DNA]</scope>
    <source>
        <strain evidence="6">ATCC 25834 / NCTC 10147 / HRC/581</strain>
    </source>
</reference>
<dbReference type="eggNOG" id="COG0327">
    <property type="taxonomic scope" value="Bacteria"/>
</dbReference>
<evidence type="ECO:0000313" key="5">
    <source>
        <dbReference type="EMBL" id="CAT04801.1"/>
    </source>
</evidence>
<evidence type="ECO:0000256" key="4">
    <source>
        <dbReference type="PIRSR" id="PIRSR602678-1"/>
    </source>
</evidence>